<dbReference type="Proteomes" id="UP000024635">
    <property type="component" value="Unassembled WGS sequence"/>
</dbReference>
<feature type="compositionally biased region" description="Basic and acidic residues" evidence="1">
    <location>
        <begin position="188"/>
        <end position="197"/>
    </location>
</feature>
<evidence type="ECO:0000256" key="1">
    <source>
        <dbReference type="SAM" id="MobiDB-lite"/>
    </source>
</evidence>
<name>A0A016U6Z7_9BILA</name>
<accession>A0A016U6Z7</accession>
<dbReference type="EMBL" id="JARK01001390">
    <property type="protein sequence ID" value="EYC10706.1"/>
    <property type="molecule type" value="Genomic_DNA"/>
</dbReference>
<feature type="compositionally biased region" description="Basic and acidic residues" evidence="1">
    <location>
        <begin position="173"/>
        <end position="182"/>
    </location>
</feature>
<protein>
    <submittedName>
        <fullName evidence="2">Uncharacterized protein</fullName>
    </submittedName>
</protein>
<gene>
    <name evidence="2" type="primary">Acey_s0054.g2509</name>
    <name evidence="2" type="ORF">Y032_0054g2509</name>
</gene>
<feature type="compositionally biased region" description="Basic and acidic residues" evidence="1">
    <location>
        <begin position="151"/>
        <end position="164"/>
    </location>
</feature>
<dbReference type="OrthoDB" id="10641504at2759"/>
<keyword evidence="3" id="KW-1185">Reference proteome</keyword>
<evidence type="ECO:0000313" key="2">
    <source>
        <dbReference type="EMBL" id="EYC10706.1"/>
    </source>
</evidence>
<dbReference type="AlphaFoldDB" id="A0A016U6Z7"/>
<comment type="caution">
    <text evidence="2">The sequence shown here is derived from an EMBL/GenBank/DDBJ whole genome shotgun (WGS) entry which is preliminary data.</text>
</comment>
<proteinExistence type="predicted"/>
<evidence type="ECO:0000313" key="3">
    <source>
        <dbReference type="Proteomes" id="UP000024635"/>
    </source>
</evidence>
<sequence>MILLITGAVALVLILSFILVSCNKFINSRRVSYRERTAMAAGLSSRSIGSSRGELTSEDYKVEPTQMEEIRTADSLRLPMNVRRRTSIATRKGKKVESSSCTDVIVVPLGKAQNRYSHRAVVTRSNLTKRNRRKRDQSIASKKDSHKKVRFRDENRKKTTEEKTLPANNQEPHCIREEDVSEKSSPSEMERKSIGSI</sequence>
<feature type="region of interest" description="Disordered" evidence="1">
    <location>
        <begin position="127"/>
        <end position="197"/>
    </location>
</feature>
<organism evidence="2 3">
    <name type="scientific">Ancylostoma ceylanicum</name>
    <dbReference type="NCBI Taxonomy" id="53326"/>
    <lineage>
        <taxon>Eukaryota</taxon>
        <taxon>Metazoa</taxon>
        <taxon>Ecdysozoa</taxon>
        <taxon>Nematoda</taxon>
        <taxon>Chromadorea</taxon>
        <taxon>Rhabditida</taxon>
        <taxon>Rhabditina</taxon>
        <taxon>Rhabditomorpha</taxon>
        <taxon>Strongyloidea</taxon>
        <taxon>Ancylostomatidae</taxon>
        <taxon>Ancylostomatinae</taxon>
        <taxon>Ancylostoma</taxon>
    </lineage>
</organism>
<reference evidence="3" key="1">
    <citation type="journal article" date="2015" name="Nat. Genet.">
        <title>The genome and transcriptome of the zoonotic hookworm Ancylostoma ceylanicum identify infection-specific gene families.</title>
        <authorList>
            <person name="Schwarz E.M."/>
            <person name="Hu Y."/>
            <person name="Antoshechkin I."/>
            <person name="Miller M.M."/>
            <person name="Sternberg P.W."/>
            <person name="Aroian R.V."/>
        </authorList>
    </citation>
    <scope>NUCLEOTIDE SEQUENCE</scope>
    <source>
        <strain evidence="3">HY135</strain>
    </source>
</reference>